<feature type="transmembrane region" description="Helical" evidence="6">
    <location>
        <begin position="37"/>
        <end position="57"/>
    </location>
</feature>
<dbReference type="PANTHER" id="PTHR32322">
    <property type="entry name" value="INNER MEMBRANE TRANSPORTER"/>
    <property type="match status" value="1"/>
</dbReference>
<dbReference type="InterPro" id="IPR037185">
    <property type="entry name" value="EmrE-like"/>
</dbReference>
<feature type="transmembrane region" description="Helical" evidence="6">
    <location>
        <begin position="180"/>
        <end position="198"/>
    </location>
</feature>
<keyword evidence="5 6" id="KW-0472">Membrane</keyword>
<evidence type="ECO:0000313" key="8">
    <source>
        <dbReference type="EMBL" id="ADP70071.1"/>
    </source>
</evidence>
<dbReference type="KEGG" id="rva:Rvan_0795"/>
<dbReference type="Pfam" id="PF00892">
    <property type="entry name" value="EamA"/>
    <property type="match status" value="2"/>
</dbReference>
<dbReference type="PANTHER" id="PTHR32322:SF2">
    <property type="entry name" value="EAMA DOMAIN-CONTAINING PROTEIN"/>
    <property type="match status" value="1"/>
</dbReference>
<dbReference type="InterPro" id="IPR000620">
    <property type="entry name" value="EamA_dom"/>
</dbReference>
<dbReference type="Proteomes" id="UP000001399">
    <property type="component" value="Chromosome"/>
</dbReference>
<reference evidence="9" key="1">
    <citation type="journal article" date="2011" name="J. Bacteriol.">
        <title>Genome sequences of eight morphologically diverse alphaproteobacteria.</title>
        <authorList>
            <consortium name="US DOE Joint Genome Institute"/>
            <person name="Brown P.J."/>
            <person name="Kysela D.T."/>
            <person name="Buechlein A."/>
            <person name="Hemmerich C."/>
            <person name="Brun Y.V."/>
        </authorList>
    </citation>
    <scope>NUCLEOTIDE SEQUENCE [LARGE SCALE GENOMIC DNA]</scope>
    <source>
        <strain evidence="9">ATCC 17100 / ATH 3.1.1 / DSM 162 / LMG 4299</strain>
    </source>
</reference>
<dbReference type="AlphaFoldDB" id="E3I158"/>
<name>E3I158_RHOVT</name>
<evidence type="ECO:0000259" key="7">
    <source>
        <dbReference type="Pfam" id="PF00892"/>
    </source>
</evidence>
<evidence type="ECO:0000256" key="2">
    <source>
        <dbReference type="ARBA" id="ARBA00007362"/>
    </source>
</evidence>
<dbReference type="STRING" id="648757.Rvan_0795"/>
<comment type="similarity">
    <text evidence="2">Belongs to the EamA transporter family.</text>
</comment>
<keyword evidence="4 6" id="KW-1133">Transmembrane helix</keyword>
<dbReference type="SUPFAM" id="SSF103481">
    <property type="entry name" value="Multidrug resistance efflux transporter EmrE"/>
    <property type="match status" value="2"/>
</dbReference>
<gene>
    <name evidence="8" type="ordered locus">Rvan_0795</name>
</gene>
<feature type="transmembrane region" description="Helical" evidence="6">
    <location>
        <begin position="268"/>
        <end position="287"/>
    </location>
</feature>
<accession>E3I158</accession>
<dbReference type="HOGENOM" id="CLU_033863_10_3_5"/>
<evidence type="ECO:0000256" key="3">
    <source>
        <dbReference type="ARBA" id="ARBA00022692"/>
    </source>
</evidence>
<evidence type="ECO:0000256" key="1">
    <source>
        <dbReference type="ARBA" id="ARBA00004141"/>
    </source>
</evidence>
<comment type="subcellular location">
    <subcellularLocation>
        <location evidence="1">Membrane</location>
        <topology evidence="1">Multi-pass membrane protein</topology>
    </subcellularLocation>
</comment>
<organism evidence="8 9">
    <name type="scientific">Rhodomicrobium vannielii (strain ATCC 17100 / DSM 162 / LMG 4299 / NCIMB 10020 / ATH 3.1.1)</name>
    <dbReference type="NCBI Taxonomy" id="648757"/>
    <lineage>
        <taxon>Bacteria</taxon>
        <taxon>Pseudomonadati</taxon>
        <taxon>Pseudomonadota</taxon>
        <taxon>Alphaproteobacteria</taxon>
        <taxon>Hyphomicrobiales</taxon>
        <taxon>Hyphomicrobiaceae</taxon>
        <taxon>Rhodomicrobium</taxon>
    </lineage>
</organism>
<protein>
    <recommendedName>
        <fullName evidence="7">EamA domain-containing protein</fullName>
    </recommendedName>
</protein>
<feature type="domain" description="EamA" evidence="7">
    <location>
        <begin position="10"/>
        <end position="139"/>
    </location>
</feature>
<dbReference type="eggNOG" id="COG0697">
    <property type="taxonomic scope" value="Bacteria"/>
</dbReference>
<proteinExistence type="inferred from homology"/>
<feature type="transmembrane region" description="Helical" evidence="6">
    <location>
        <begin position="210"/>
        <end position="232"/>
    </location>
</feature>
<feature type="transmembrane region" description="Helical" evidence="6">
    <location>
        <begin position="69"/>
        <end position="88"/>
    </location>
</feature>
<feature type="transmembrane region" description="Helical" evidence="6">
    <location>
        <begin position="126"/>
        <end position="143"/>
    </location>
</feature>
<feature type="transmembrane region" description="Helical" evidence="6">
    <location>
        <begin position="149"/>
        <end position="168"/>
    </location>
</feature>
<dbReference type="RefSeq" id="WP_013418475.1">
    <property type="nucleotide sequence ID" value="NC_014664.1"/>
</dbReference>
<evidence type="ECO:0000313" key="9">
    <source>
        <dbReference type="Proteomes" id="UP000001399"/>
    </source>
</evidence>
<feature type="transmembrane region" description="Helical" evidence="6">
    <location>
        <begin position="94"/>
        <end position="114"/>
    </location>
</feature>
<feature type="transmembrane region" description="Helical" evidence="6">
    <location>
        <begin position="244"/>
        <end position="262"/>
    </location>
</feature>
<evidence type="ECO:0000256" key="4">
    <source>
        <dbReference type="ARBA" id="ARBA00022989"/>
    </source>
</evidence>
<dbReference type="OrthoDB" id="7274881at2"/>
<dbReference type="GO" id="GO:0016020">
    <property type="term" value="C:membrane"/>
    <property type="evidence" value="ECO:0007669"/>
    <property type="project" value="UniProtKB-SubCell"/>
</dbReference>
<evidence type="ECO:0000256" key="6">
    <source>
        <dbReference type="SAM" id="Phobius"/>
    </source>
</evidence>
<keyword evidence="9" id="KW-1185">Reference proteome</keyword>
<feature type="domain" description="EamA" evidence="7">
    <location>
        <begin position="150"/>
        <end position="283"/>
    </location>
</feature>
<evidence type="ECO:0000256" key="5">
    <source>
        <dbReference type="ARBA" id="ARBA00023136"/>
    </source>
</evidence>
<sequence>MTQISRPALIALVLLFSLIWSSAFVAGKIAVRDVDPILALVIRFALSAAIMAPFCLGNRVAWNTRIVKTGLLFGLLNNAVYLGMNFSALAFTSAAVVGVIVSCAPFLAILFSVALGQERFDPVKTLGVLIGFAGVIVIIGFDIGAGDAVGVALAIGGTTAFAMATVLFRGRATGLPVITLNFWQSTAGALALLPVLALKGVAAPTFTVSATLAILYLTIVVSIGASVLWLLLIRWSGAASAASYHLLNPFWVVILSYIALGTPLEPRAFVGAAIIGAGLLLTTRSAAPVAPPALAKSGERC</sequence>
<keyword evidence="3 6" id="KW-0812">Transmembrane</keyword>
<dbReference type="InterPro" id="IPR050638">
    <property type="entry name" value="AA-Vitamin_Transporters"/>
</dbReference>
<dbReference type="EMBL" id="CP002292">
    <property type="protein sequence ID" value="ADP70071.1"/>
    <property type="molecule type" value="Genomic_DNA"/>
</dbReference>